<dbReference type="PANTHER" id="PTHR23512">
    <property type="entry name" value="MAJOR FACILITATOR SUPERFAMILY DOMAIN-CONTAINING PROTEIN 1"/>
    <property type="match status" value="1"/>
</dbReference>
<dbReference type="GO" id="GO:0005765">
    <property type="term" value="C:lysosomal membrane"/>
    <property type="evidence" value="ECO:0007669"/>
    <property type="project" value="UniProtKB-SubCell"/>
</dbReference>
<accession>A0AAD1UAK5</accession>
<comment type="catalytic activity">
    <reaction evidence="8">
        <text>L-lysyl-L-alanine(out) = L-lysyl-L-alanine(in)</text>
        <dbReference type="Rhea" id="RHEA:79399"/>
        <dbReference type="ChEBI" id="CHEBI:229954"/>
    </reaction>
</comment>
<evidence type="ECO:0000256" key="18">
    <source>
        <dbReference type="ARBA" id="ARBA00044912"/>
    </source>
</evidence>
<comment type="caution">
    <text evidence="28">The sequence shown here is derived from an EMBL/GenBank/DDBJ whole genome shotgun (WGS) entry which is preliminary data.</text>
</comment>
<keyword evidence="7" id="KW-0458">Lysosome</keyword>
<evidence type="ECO:0000256" key="13">
    <source>
        <dbReference type="ARBA" id="ARBA00044893"/>
    </source>
</evidence>
<sequence>MSDKEKLIGSNAKDSDLGINKYYSELSTTEVGEDKKQTSFRDTFWRWVALFFACFFLLGSYFCYDNPNALSNMLQDYVARGDVKYNLLYSVYSYPNIILPLIGGVLIDKIGINFSIVLFSTLLVAGQGVFAIAGFVGQSGEDHVSTAFIIAIIGRVVFGLGGESLNVCQSTIVSRWFKGKELSLALGINISVSRLGSVFNNYTMPPLAEATSLGWALTFGFILCIVSFACGIVLTLFERHANKVDKKSGALNEDEKEEFHWRDIKKFTLPFWLISANCVFTYIGLFCFNNISNDFFVARYGIKQDSAARITSIVFFIPAFLAPAFGIVTDRIGHKVTFCVIATSTLTLCHALFFLIPASNDQNISYWGIAPVVLLGVTYSIYVSALWPMVPMVVEARVLGSAYGLCTALQNIGLAIGPTIVGALTFKDSSEKEDTSGANNNAFNYVSIVLGGFALLGVFSSIALLIVDKVKLNGKLQKPDNDDENEEDGDNQENEDHVEDMDHHNHEHHHSAAYKAHVKRSIARSSMAK</sequence>
<evidence type="ECO:0000256" key="20">
    <source>
        <dbReference type="ARBA" id="ARBA00044924"/>
    </source>
</evidence>
<dbReference type="Gene3D" id="1.20.1250.20">
    <property type="entry name" value="MFS general substrate transporter like domains"/>
    <property type="match status" value="2"/>
</dbReference>
<evidence type="ECO:0000256" key="7">
    <source>
        <dbReference type="ARBA" id="ARBA00023228"/>
    </source>
</evidence>
<gene>
    <name evidence="28" type="ORF">ECRASSUSDP1_LOCUS5743</name>
</gene>
<evidence type="ECO:0000256" key="14">
    <source>
        <dbReference type="ARBA" id="ARBA00044898"/>
    </source>
</evidence>
<comment type="subcellular location">
    <subcellularLocation>
        <location evidence="1">Lysosome membrane</location>
        <topology evidence="1">Multi-pass membrane protein</topology>
    </subcellularLocation>
</comment>
<evidence type="ECO:0000256" key="6">
    <source>
        <dbReference type="ARBA" id="ARBA00023136"/>
    </source>
</evidence>
<comment type="catalytic activity">
    <reaction evidence="17">
        <text>L-arginyl-glycine(out) = L-arginyl-glycine(in)</text>
        <dbReference type="Rhea" id="RHEA:79391"/>
        <dbReference type="ChEBI" id="CHEBI:229955"/>
    </reaction>
</comment>
<feature type="transmembrane region" description="Helical" evidence="26">
    <location>
        <begin position="182"/>
        <end position="202"/>
    </location>
</feature>
<comment type="catalytic activity">
    <reaction evidence="20">
        <text>L-lysyl-glycine(out) = L-lysyl-glycine(in)</text>
        <dbReference type="Rhea" id="RHEA:79407"/>
        <dbReference type="ChEBI" id="CHEBI:191202"/>
    </reaction>
</comment>
<feature type="compositionally biased region" description="Basic residues" evidence="25">
    <location>
        <begin position="506"/>
        <end position="522"/>
    </location>
</feature>
<dbReference type="InterPro" id="IPR011701">
    <property type="entry name" value="MFS"/>
</dbReference>
<evidence type="ECO:0000256" key="12">
    <source>
        <dbReference type="ARBA" id="ARBA00044891"/>
    </source>
</evidence>
<dbReference type="InterPro" id="IPR052187">
    <property type="entry name" value="MFSD1"/>
</dbReference>
<evidence type="ECO:0000256" key="19">
    <source>
        <dbReference type="ARBA" id="ARBA00044919"/>
    </source>
</evidence>
<evidence type="ECO:0000256" key="9">
    <source>
        <dbReference type="ARBA" id="ARBA00044878"/>
    </source>
</evidence>
<keyword evidence="29" id="KW-1185">Reference proteome</keyword>
<dbReference type="Pfam" id="PF07690">
    <property type="entry name" value="MFS_1"/>
    <property type="match status" value="1"/>
</dbReference>
<comment type="catalytic activity">
    <reaction evidence="18">
        <text>L-histidyl-L-alpha-amino acid(out) = L-histidyl-L-alpha-amino acid(in)</text>
        <dbReference type="Rhea" id="RHEA:79379"/>
        <dbReference type="ChEBI" id="CHEBI:229964"/>
    </reaction>
</comment>
<keyword evidence="5 26" id="KW-1133">Transmembrane helix</keyword>
<evidence type="ECO:0000256" key="24">
    <source>
        <dbReference type="ARBA" id="ARBA00046376"/>
    </source>
</evidence>
<comment type="catalytic activity">
    <reaction evidence="16">
        <text>L-lysyl-L-lysine(out) = L-lysyl-L-lysine(in)</text>
        <dbReference type="Rhea" id="RHEA:79403"/>
        <dbReference type="ChEBI" id="CHEBI:229956"/>
    </reaction>
</comment>
<feature type="transmembrane region" description="Helical" evidence="26">
    <location>
        <begin position="87"/>
        <end position="107"/>
    </location>
</feature>
<dbReference type="PROSITE" id="PS50850">
    <property type="entry name" value="MFS"/>
    <property type="match status" value="1"/>
</dbReference>
<evidence type="ECO:0000256" key="10">
    <source>
        <dbReference type="ARBA" id="ARBA00044881"/>
    </source>
</evidence>
<keyword evidence="4 26" id="KW-0812">Transmembrane</keyword>
<evidence type="ECO:0000313" key="28">
    <source>
        <dbReference type="EMBL" id="CAI2364400.1"/>
    </source>
</evidence>
<dbReference type="EMBL" id="CAMPGE010005550">
    <property type="protein sequence ID" value="CAI2364400.1"/>
    <property type="molecule type" value="Genomic_DNA"/>
</dbReference>
<dbReference type="InterPro" id="IPR020846">
    <property type="entry name" value="MFS_dom"/>
</dbReference>
<comment type="catalytic activity">
    <reaction evidence="9">
        <text>L-histidyl-glycine(out) = L-histidyl-glycine(in)</text>
        <dbReference type="Rhea" id="RHEA:79395"/>
        <dbReference type="ChEBI" id="CHEBI:229957"/>
    </reaction>
</comment>
<feature type="transmembrane region" description="Helical" evidence="26">
    <location>
        <begin position="336"/>
        <end position="358"/>
    </location>
</feature>
<dbReference type="Proteomes" id="UP001295684">
    <property type="component" value="Unassembled WGS sequence"/>
</dbReference>
<proteinExistence type="inferred from homology"/>
<evidence type="ECO:0000256" key="21">
    <source>
        <dbReference type="ARBA" id="ARBA00044985"/>
    </source>
</evidence>
<feature type="transmembrane region" description="Helical" evidence="26">
    <location>
        <begin position="143"/>
        <end position="161"/>
    </location>
</feature>
<evidence type="ECO:0000256" key="8">
    <source>
        <dbReference type="ARBA" id="ARBA00044876"/>
    </source>
</evidence>
<comment type="catalytic activity">
    <reaction evidence="19">
        <text>L-alanyl-L-lysine(out) = L-alanyl-L-lysine(in)</text>
        <dbReference type="Rhea" id="RHEA:79415"/>
        <dbReference type="ChEBI" id="CHEBI:192470"/>
    </reaction>
</comment>
<feature type="domain" description="Major facilitator superfamily (MFS) profile" evidence="27">
    <location>
        <begin position="46"/>
        <end position="469"/>
    </location>
</feature>
<evidence type="ECO:0000256" key="26">
    <source>
        <dbReference type="SAM" id="Phobius"/>
    </source>
</evidence>
<evidence type="ECO:0000256" key="17">
    <source>
        <dbReference type="ARBA" id="ARBA00044903"/>
    </source>
</evidence>
<evidence type="ECO:0000256" key="23">
    <source>
        <dbReference type="ARBA" id="ARBA00045709"/>
    </source>
</evidence>
<feature type="transmembrane region" description="Helical" evidence="26">
    <location>
        <begin position="269"/>
        <end position="291"/>
    </location>
</feature>
<comment type="catalytic activity">
    <reaction evidence="15">
        <text>L-arginyl-L-alpha-amino acid(out) = L-arginyl-L-alpha-amino acid(in)</text>
        <dbReference type="Rhea" id="RHEA:79371"/>
        <dbReference type="ChEBI" id="CHEBI:84315"/>
    </reaction>
</comment>
<evidence type="ECO:0000256" key="15">
    <source>
        <dbReference type="ARBA" id="ARBA00044899"/>
    </source>
</evidence>
<evidence type="ECO:0000256" key="5">
    <source>
        <dbReference type="ARBA" id="ARBA00022989"/>
    </source>
</evidence>
<evidence type="ECO:0000256" key="22">
    <source>
        <dbReference type="ARBA" id="ARBA00045018"/>
    </source>
</evidence>
<comment type="catalytic activity">
    <reaction evidence="14">
        <text>L-aspartyl-L-lysine(out) = L-aspartyl-L-lysine(in)</text>
        <dbReference type="Rhea" id="RHEA:79411"/>
        <dbReference type="ChEBI" id="CHEBI:229953"/>
    </reaction>
</comment>
<evidence type="ECO:0000256" key="11">
    <source>
        <dbReference type="ARBA" id="ARBA00044884"/>
    </source>
</evidence>
<evidence type="ECO:0000256" key="1">
    <source>
        <dbReference type="ARBA" id="ARBA00004155"/>
    </source>
</evidence>
<dbReference type="SUPFAM" id="SSF103473">
    <property type="entry name" value="MFS general substrate transporter"/>
    <property type="match status" value="1"/>
</dbReference>
<evidence type="ECO:0000256" key="3">
    <source>
        <dbReference type="ARBA" id="ARBA00022448"/>
    </source>
</evidence>
<feature type="transmembrane region" description="Helical" evidence="26">
    <location>
        <begin position="402"/>
        <end position="425"/>
    </location>
</feature>
<comment type="subunit">
    <text evidence="24">Homodimer. Interacts with lysosomal protein GLMP (via lumenal domain); the interaction starts while both proteins are still in the endoplasmic reticulum and is required for stabilization of MFSD1 in lysosomes but has no direct effect on its targeting to lysosomes or transporter activity.</text>
</comment>
<evidence type="ECO:0000313" key="29">
    <source>
        <dbReference type="Proteomes" id="UP001295684"/>
    </source>
</evidence>
<feature type="transmembrane region" description="Helical" evidence="26">
    <location>
        <begin position="44"/>
        <end position="64"/>
    </location>
</feature>
<feature type="region of interest" description="Disordered" evidence="25">
    <location>
        <begin position="476"/>
        <end position="529"/>
    </location>
</feature>
<evidence type="ECO:0000256" key="4">
    <source>
        <dbReference type="ARBA" id="ARBA00022692"/>
    </source>
</evidence>
<dbReference type="AlphaFoldDB" id="A0AAD1UAK5"/>
<feature type="transmembrane region" description="Helical" evidence="26">
    <location>
        <begin position="445"/>
        <end position="467"/>
    </location>
</feature>
<comment type="catalytic activity">
    <reaction evidence="13">
        <text>L-alpha-aminoacyl-L-lysine(out) = L-alpha-aminoacyl-L-lysine(in)</text>
        <dbReference type="Rhea" id="RHEA:79383"/>
        <dbReference type="ChEBI" id="CHEBI:229966"/>
    </reaction>
</comment>
<feature type="transmembrane region" description="Helical" evidence="26">
    <location>
        <begin position="311"/>
        <end position="329"/>
    </location>
</feature>
<keyword evidence="3" id="KW-0813">Transport</keyword>
<keyword evidence="6 26" id="KW-0472">Membrane</keyword>
<evidence type="ECO:0000256" key="16">
    <source>
        <dbReference type="ARBA" id="ARBA00044900"/>
    </source>
</evidence>
<dbReference type="InterPro" id="IPR036259">
    <property type="entry name" value="MFS_trans_sf"/>
</dbReference>
<evidence type="ECO:0000256" key="2">
    <source>
        <dbReference type="ARBA" id="ARBA00008335"/>
    </source>
</evidence>
<dbReference type="PANTHER" id="PTHR23512:SF3">
    <property type="entry name" value="MAJOR FACILITATOR SUPERFAMILY DOMAIN-CONTAINING PROTEIN 1"/>
    <property type="match status" value="1"/>
</dbReference>
<comment type="function">
    <text evidence="23">Lysosomal dipeptide uniporter that selectively exports lysine, arginine or histidine-containing dipeptides with a net positive charge from the lysosome lumen into the cytosol. Could play a role in a specific type of protein O-glycosylation indirectly regulating macrophages migration and tissue invasion. Also essential for liver homeostasis.</text>
</comment>
<name>A0AAD1UAK5_EUPCR</name>
<feature type="transmembrane region" description="Helical" evidence="26">
    <location>
        <begin position="214"/>
        <end position="237"/>
    </location>
</feature>
<reference evidence="28" key="1">
    <citation type="submission" date="2023-07" db="EMBL/GenBank/DDBJ databases">
        <authorList>
            <consortium name="AG Swart"/>
            <person name="Singh M."/>
            <person name="Singh A."/>
            <person name="Seah K."/>
            <person name="Emmerich C."/>
        </authorList>
    </citation>
    <scope>NUCLEOTIDE SEQUENCE</scope>
    <source>
        <strain evidence="28">DP1</strain>
    </source>
</reference>
<feature type="compositionally biased region" description="Acidic residues" evidence="25">
    <location>
        <begin position="481"/>
        <end position="499"/>
    </location>
</feature>
<feature type="transmembrane region" description="Helical" evidence="26">
    <location>
        <begin position="364"/>
        <end position="390"/>
    </location>
</feature>
<comment type="similarity">
    <text evidence="2">Belongs to the major facilitator superfamily.</text>
</comment>
<organism evidence="28 29">
    <name type="scientific">Euplotes crassus</name>
    <dbReference type="NCBI Taxonomy" id="5936"/>
    <lineage>
        <taxon>Eukaryota</taxon>
        <taxon>Sar</taxon>
        <taxon>Alveolata</taxon>
        <taxon>Ciliophora</taxon>
        <taxon>Intramacronucleata</taxon>
        <taxon>Spirotrichea</taxon>
        <taxon>Hypotrichia</taxon>
        <taxon>Euplotida</taxon>
        <taxon>Euplotidae</taxon>
        <taxon>Moneuplotes</taxon>
    </lineage>
</organism>
<protein>
    <recommendedName>
        <fullName evidence="21">Lysosomal dipeptide transporter MFSD1</fullName>
    </recommendedName>
    <alternativeName>
        <fullName evidence="22">Major facilitator superfamily domain-containing protein 1</fullName>
    </alternativeName>
</protein>
<comment type="catalytic activity">
    <reaction evidence="10">
        <text>L-alpha-aminoacyl-L-arginine(out) = L-alpha-aminoacyl-L-arginine(in)</text>
        <dbReference type="Rhea" id="RHEA:79367"/>
        <dbReference type="ChEBI" id="CHEBI:229968"/>
    </reaction>
</comment>
<feature type="transmembrane region" description="Helical" evidence="26">
    <location>
        <begin position="114"/>
        <end position="137"/>
    </location>
</feature>
<evidence type="ECO:0000256" key="25">
    <source>
        <dbReference type="SAM" id="MobiDB-lite"/>
    </source>
</evidence>
<comment type="catalytic activity">
    <reaction evidence="12">
        <text>L-lysyl-L-alpha-amino acid(out) = L-lysyl-L-alpha-amino acid(in)</text>
        <dbReference type="Rhea" id="RHEA:79387"/>
        <dbReference type="ChEBI" id="CHEBI:229965"/>
    </reaction>
</comment>
<comment type="catalytic activity">
    <reaction evidence="11">
        <text>L-alpha-aminoacyl-L-histidine(out) = L-alpha-aminoacyl-L-histidine(in)</text>
        <dbReference type="Rhea" id="RHEA:79375"/>
        <dbReference type="ChEBI" id="CHEBI:229967"/>
    </reaction>
</comment>
<dbReference type="GO" id="GO:0022857">
    <property type="term" value="F:transmembrane transporter activity"/>
    <property type="evidence" value="ECO:0007669"/>
    <property type="project" value="InterPro"/>
</dbReference>
<evidence type="ECO:0000259" key="27">
    <source>
        <dbReference type="PROSITE" id="PS50850"/>
    </source>
</evidence>